<dbReference type="Proteomes" id="UP000002277">
    <property type="component" value="Chromosome 9"/>
</dbReference>
<evidence type="ECO:0000256" key="14">
    <source>
        <dbReference type="ARBA" id="ARBA00023125"/>
    </source>
</evidence>
<evidence type="ECO:0000256" key="13">
    <source>
        <dbReference type="ARBA" id="ARBA00023015"/>
    </source>
</evidence>
<dbReference type="Bgee" id="ENSPTRG00000048500">
    <property type="expression patterns" value="Expressed in fibroblast and 21 other cell types or tissues"/>
</dbReference>
<comment type="subcellular location">
    <subcellularLocation>
        <location evidence="1">Cell projection</location>
        <location evidence="1">Podosome</location>
    </subcellularLocation>
    <subcellularLocation>
        <location evidence="2">Cytoplasm</location>
    </subcellularLocation>
    <subcellularLocation>
        <location evidence="3">Nucleus</location>
        <location evidence="3">Nucleoplasm</location>
    </subcellularLocation>
</comment>
<keyword evidence="8" id="KW-0597">Phosphoprotein</keyword>
<feature type="domain" description="K Homology" evidence="23">
    <location>
        <begin position="116"/>
        <end position="187"/>
    </location>
</feature>
<organism evidence="24 25">
    <name type="scientific">Pan troglodytes</name>
    <name type="common">Chimpanzee</name>
    <dbReference type="NCBI Taxonomy" id="9598"/>
    <lineage>
        <taxon>Eukaryota</taxon>
        <taxon>Metazoa</taxon>
        <taxon>Chordata</taxon>
        <taxon>Craniata</taxon>
        <taxon>Vertebrata</taxon>
        <taxon>Euteleostomi</taxon>
        <taxon>Mammalia</taxon>
        <taxon>Eutheria</taxon>
        <taxon>Euarchontoglires</taxon>
        <taxon>Primates</taxon>
        <taxon>Haplorrhini</taxon>
        <taxon>Catarrhini</taxon>
        <taxon>Hominidae</taxon>
        <taxon>Pan</taxon>
    </lineage>
</organism>
<feature type="domain" description="K Homology" evidence="23">
    <location>
        <begin position="41"/>
        <end position="106"/>
    </location>
</feature>
<dbReference type="AlphaFoldDB" id="A0A2I3RWJ3"/>
<dbReference type="Gene3D" id="3.30.1370.10">
    <property type="entry name" value="K Homology domain, type 1"/>
    <property type="match status" value="3"/>
</dbReference>
<evidence type="ECO:0000256" key="20">
    <source>
        <dbReference type="ARBA" id="ARBA00045294"/>
    </source>
</evidence>
<keyword evidence="7" id="KW-0678">Repressor</keyword>
<keyword evidence="10" id="KW-0747">Spliceosome</keyword>
<reference evidence="24" key="2">
    <citation type="submission" date="2025-08" db="UniProtKB">
        <authorList>
            <consortium name="Ensembl"/>
        </authorList>
    </citation>
    <scope>IDENTIFICATION</scope>
</reference>
<feature type="compositionally biased region" description="Low complexity" evidence="22">
    <location>
        <begin position="225"/>
        <end position="239"/>
    </location>
</feature>
<evidence type="ECO:0000256" key="5">
    <source>
        <dbReference type="ARBA" id="ARBA00022481"/>
    </source>
</evidence>
<evidence type="ECO:0000256" key="4">
    <source>
        <dbReference type="ARBA" id="ARBA00018447"/>
    </source>
</evidence>
<evidence type="ECO:0000256" key="17">
    <source>
        <dbReference type="ARBA" id="ARBA00023187"/>
    </source>
</evidence>
<reference evidence="24 25" key="1">
    <citation type="journal article" date="2005" name="Nature">
        <title>Initial sequence of the chimpanzee genome and comparison with the human genome.</title>
        <authorList>
            <consortium name="Chimpanzee sequencing and analysis consortium"/>
        </authorList>
    </citation>
    <scope>NUCLEOTIDE SEQUENCE [LARGE SCALE GENOMIC DNA]</scope>
</reference>
<evidence type="ECO:0000256" key="18">
    <source>
        <dbReference type="ARBA" id="ARBA00023242"/>
    </source>
</evidence>
<feature type="region of interest" description="Disordered" evidence="22">
    <location>
        <begin position="1"/>
        <end position="36"/>
    </location>
</feature>
<feature type="compositionally biased region" description="Basic and acidic residues" evidence="22">
    <location>
        <begin position="249"/>
        <end position="258"/>
    </location>
</feature>
<feature type="domain" description="K Homology" evidence="23">
    <location>
        <begin position="359"/>
        <end position="429"/>
    </location>
</feature>
<evidence type="ECO:0000256" key="6">
    <source>
        <dbReference type="ARBA" id="ARBA00022490"/>
    </source>
</evidence>
<name>A0A2I3RWJ3_PANTR</name>
<dbReference type="CDD" id="cd22433">
    <property type="entry name" value="KH-I_HNRNPK_rpt2"/>
    <property type="match status" value="1"/>
</dbReference>
<keyword evidence="19" id="KW-0687">Ribonucleoprotein</keyword>
<comment type="function">
    <text evidence="20">One of the major pre-mRNA-binding proteins. Binds tenaciously to poly(C) sequences. Likely to play a role in the nuclear metabolism of hnRNAs, particularly for pre-mRNAs that contain cytidine-rich sequences. Can also bind poly(C) single-stranded DNA. Plays an important role in p53/TP53 response to DNA damage, acting at the level of both transcription activation and repression. When sumoylated, acts as a transcriptional coactivator of p53/TP53, playing a role in p21/CDKN1A and 14-3-3 sigma/SFN induction. As far as transcription repression is concerned, acts by interacting with long intergenic RNA p21 (lincRNA-p21), a non-coding RNA induced by p53/TP53. This interaction is necessary for the induction of apoptosis, but not cell cycle arrest. As part of a ribonucleoprotein complex composed at least of ZNF827, HNRNPL and the circular RNA circZNF827 that nucleates the complex on chromatin, may negatively regulate the transcription of genes involved in neuronal differentiation.</text>
</comment>
<evidence type="ECO:0000256" key="21">
    <source>
        <dbReference type="PROSITE-ProRule" id="PRU00117"/>
    </source>
</evidence>
<gene>
    <name evidence="24 26" type="primary">HNRNPK</name>
</gene>
<evidence type="ECO:0000313" key="24">
    <source>
        <dbReference type="Ensembl" id="ENSPTRP00000069091.1"/>
    </source>
</evidence>
<evidence type="ECO:0000256" key="3">
    <source>
        <dbReference type="ARBA" id="ARBA00004642"/>
    </source>
</evidence>
<dbReference type="GO" id="GO:0003677">
    <property type="term" value="F:DNA binding"/>
    <property type="evidence" value="ECO:0007669"/>
    <property type="project" value="UniProtKB-KW"/>
</dbReference>
<protein>
    <recommendedName>
        <fullName evidence="4">Heterogeneous nuclear ribonucleoprotein K</fullName>
    </recommendedName>
</protein>
<feature type="region of interest" description="Disordered" evidence="22">
    <location>
        <begin position="223"/>
        <end position="302"/>
    </location>
</feature>
<dbReference type="CDD" id="cd22432">
    <property type="entry name" value="KH-I_HNRNPK_rpt1"/>
    <property type="match status" value="1"/>
</dbReference>
<evidence type="ECO:0000256" key="12">
    <source>
        <dbReference type="ARBA" id="ARBA00022884"/>
    </source>
</evidence>
<dbReference type="SUPFAM" id="SSF54791">
    <property type="entry name" value="Eukaryotic type KH-domain (KH-domain type I)"/>
    <property type="match status" value="3"/>
</dbReference>
<dbReference type="FunFam" id="3.30.1370.10:FF:000023">
    <property type="entry name" value="Heterogeneous nuclear ribonucleoprotein K, like"/>
    <property type="match status" value="1"/>
</dbReference>
<keyword evidence="6" id="KW-0963">Cytoplasm</keyword>
<dbReference type="GO" id="GO:0006397">
    <property type="term" value="P:mRNA processing"/>
    <property type="evidence" value="ECO:0007669"/>
    <property type="project" value="UniProtKB-KW"/>
</dbReference>
<keyword evidence="13" id="KW-0805">Transcription regulation</keyword>
<evidence type="ECO:0000256" key="2">
    <source>
        <dbReference type="ARBA" id="ARBA00004496"/>
    </source>
</evidence>
<accession>A0A2I3RWJ3</accession>
<evidence type="ECO:0000256" key="11">
    <source>
        <dbReference type="ARBA" id="ARBA00022737"/>
    </source>
</evidence>
<dbReference type="CDD" id="cd22434">
    <property type="entry name" value="KH-I_HNRNPK_rpt3"/>
    <property type="match status" value="1"/>
</dbReference>
<keyword evidence="17" id="KW-0508">mRNA splicing</keyword>
<evidence type="ECO:0000259" key="23">
    <source>
        <dbReference type="SMART" id="SM00322"/>
    </source>
</evidence>
<dbReference type="GO" id="GO:0002102">
    <property type="term" value="C:podosome"/>
    <property type="evidence" value="ECO:0007669"/>
    <property type="project" value="UniProtKB-SubCell"/>
</dbReference>
<dbReference type="EMBL" id="AACZ04054994">
    <property type="status" value="NOT_ANNOTATED_CDS"/>
    <property type="molecule type" value="Genomic_DNA"/>
</dbReference>
<evidence type="ECO:0000256" key="22">
    <source>
        <dbReference type="SAM" id="MobiDB-lite"/>
    </source>
</evidence>
<keyword evidence="15" id="KW-0010">Activator</keyword>
<dbReference type="GO" id="GO:0005654">
    <property type="term" value="C:nucleoplasm"/>
    <property type="evidence" value="ECO:0007669"/>
    <property type="project" value="UniProtKB-SubCell"/>
</dbReference>
<keyword evidence="5" id="KW-0488">Methylation</keyword>
<dbReference type="VGNC" id="VGNC:57725">
    <property type="gene designation" value="HNRNPK"/>
</dbReference>
<dbReference type="InterPro" id="IPR004088">
    <property type="entry name" value="KH_dom_type_1"/>
</dbReference>
<feature type="compositionally biased region" description="Basic and acidic residues" evidence="22">
    <location>
        <begin position="19"/>
        <end position="36"/>
    </location>
</feature>
<evidence type="ECO:0000256" key="19">
    <source>
        <dbReference type="ARBA" id="ARBA00023274"/>
    </source>
</evidence>
<keyword evidence="9" id="KW-0507">mRNA processing</keyword>
<keyword evidence="11" id="KW-0677">Repeat</keyword>
<evidence type="ECO:0000256" key="9">
    <source>
        <dbReference type="ARBA" id="ARBA00022664"/>
    </source>
</evidence>
<keyword evidence="16" id="KW-0804">Transcription</keyword>
<sequence>METEQPEETFPNTETNGEFGKRPAEDMEEEQAFKRSRNTDEMVELRILLQSKNAGAVIGKGGKNIKALRTDVSIKSLKLLHEHILSISADIETIGEILKKIIPTLEEYQHYKGSDFDCELRLLIHQSLAGGIIGVKGAKIKELRENTQTTIKLFQECCPHSTDRVVLIGGKPDRVVECIKIILDLISESPIKGRAQPYDPNFYDETYDYGGFTMMFDDRRGRPVGFPMRGRGGFDRMPPGRGGRPMPPSRRDYDDMSPRRGPPPPPPGRGGRGGSRARNLPLPPPPPPRGGDLMAYDRRGRPGDRYDGMVGFSADETWDSAIDTWSPSEWQMAYEPQVEYHSYYSYAGGRGSYGDLGGPIITTQVTIPKDLAGSIIGKGGQRIKQIRHESGASIKIDEPLEGSEDRIITITGTQDQIQNAQYLLQNSVKQYADVEGF</sequence>
<dbReference type="Pfam" id="PF08067">
    <property type="entry name" value="ROKNT"/>
    <property type="match status" value="1"/>
</dbReference>
<keyword evidence="18" id="KW-0539">Nucleus</keyword>
<dbReference type="Pfam" id="PF00013">
    <property type="entry name" value="KH_1"/>
    <property type="match status" value="3"/>
</dbReference>
<evidence type="ECO:0000256" key="1">
    <source>
        <dbReference type="ARBA" id="ARBA00004188"/>
    </source>
</evidence>
<dbReference type="SMART" id="SM00322">
    <property type="entry name" value="KH"/>
    <property type="match status" value="3"/>
</dbReference>
<dbReference type="InterPro" id="IPR012987">
    <property type="entry name" value="ROK_N"/>
</dbReference>
<dbReference type="InterPro" id="IPR004087">
    <property type="entry name" value="KH_dom"/>
</dbReference>
<evidence type="ECO:0000313" key="26">
    <source>
        <dbReference type="VGNC" id="VGNC:57725"/>
    </source>
</evidence>
<proteinExistence type="predicted"/>
<evidence type="ECO:0000256" key="10">
    <source>
        <dbReference type="ARBA" id="ARBA00022728"/>
    </source>
</evidence>
<reference evidence="24" key="3">
    <citation type="submission" date="2025-09" db="UniProtKB">
        <authorList>
            <consortium name="Ensembl"/>
        </authorList>
    </citation>
    <scope>IDENTIFICATION</scope>
</reference>
<evidence type="ECO:0000256" key="7">
    <source>
        <dbReference type="ARBA" id="ARBA00022491"/>
    </source>
</evidence>
<keyword evidence="14" id="KW-0238">DNA-binding</keyword>
<dbReference type="Ensembl" id="ENSPTRT00000102434.1">
    <property type="protein sequence ID" value="ENSPTRP00000069091.1"/>
    <property type="gene ID" value="ENSPTRG00000048500.1"/>
</dbReference>
<dbReference type="PANTHER" id="PTHR10288">
    <property type="entry name" value="KH DOMAIN CONTAINING RNA BINDING PROTEIN"/>
    <property type="match status" value="1"/>
</dbReference>
<dbReference type="GeneTree" id="ENSGT00940000153434"/>
<dbReference type="GO" id="GO:0003723">
    <property type="term" value="F:RNA binding"/>
    <property type="evidence" value="ECO:0007669"/>
    <property type="project" value="UniProtKB-UniRule"/>
</dbReference>
<dbReference type="GO" id="GO:0005681">
    <property type="term" value="C:spliceosomal complex"/>
    <property type="evidence" value="ECO:0007669"/>
    <property type="project" value="UniProtKB-KW"/>
</dbReference>
<evidence type="ECO:0000313" key="25">
    <source>
        <dbReference type="Proteomes" id="UP000002277"/>
    </source>
</evidence>
<dbReference type="GO" id="GO:0008380">
    <property type="term" value="P:RNA splicing"/>
    <property type="evidence" value="ECO:0007669"/>
    <property type="project" value="UniProtKB-KW"/>
</dbReference>
<keyword evidence="25" id="KW-1185">Reference proteome</keyword>
<dbReference type="PROSITE" id="PS50084">
    <property type="entry name" value="KH_TYPE_1"/>
    <property type="match status" value="3"/>
</dbReference>
<dbReference type="InterPro" id="IPR036612">
    <property type="entry name" value="KH_dom_type_1_sf"/>
</dbReference>
<evidence type="ECO:0000256" key="15">
    <source>
        <dbReference type="ARBA" id="ARBA00023159"/>
    </source>
</evidence>
<keyword evidence="12 21" id="KW-0694">RNA-binding</keyword>
<dbReference type="FunFam" id="3.30.1370.10:FF:000025">
    <property type="entry name" value="Heterogeneous nuclear ribonucleoprotein K, like"/>
    <property type="match status" value="1"/>
</dbReference>
<evidence type="ECO:0000256" key="8">
    <source>
        <dbReference type="ARBA" id="ARBA00022553"/>
    </source>
</evidence>
<dbReference type="GO" id="GO:0005737">
    <property type="term" value="C:cytoplasm"/>
    <property type="evidence" value="ECO:0007669"/>
    <property type="project" value="UniProtKB-SubCell"/>
</dbReference>
<evidence type="ECO:0000256" key="16">
    <source>
        <dbReference type="ARBA" id="ARBA00023163"/>
    </source>
</evidence>